<dbReference type="PANTHER" id="PTHR47545">
    <property type="entry name" value="MULTIFUNCTIONAL CCA PROTEIN"/>
    <property type="match status" value="1"/>
</dbReference>
<accession>A0A1M5WYS3</accession>
<dbReference type="PANTHER" id="PTHR47545:SF2">
    <property type="entry name" value="CC-ADDING TRNA NUCLEOTIDYLTRANSFERASE"/>
    <property type="match status" value="1"/>
</dbReference>
<feature type="domain" description="HD/PDEase" evidence="2">
    <location>
        <begin position="55"/>
        <end position="190"/>
    </location>
</feature>
<evidence type="ECO:0000259" key="2">
    <source>
        <dbReference type="SMART" id="SM00471"/>
    </source>
</evidence>
<evidence type="ECO:0000313" key="4">
    <source>
        <dbReference type="Proteomes" id="UP000184241"/>
    </source>
</evidence>
<reference evidence="3 4" key="1">
    <citation type="submission" date="2016-11" db="EMBL/GenBank/DDBJ databases">
        <authorList>
            <person name="Jaros S."/>
            <person name="Januszkiewicz K."/>
            <person name="Wedrychowicz H."/>
        </authorList>
    </citation>
    <scope>NUCLEOTIDE SEQUENCE [LARGE SCALE GENOMIC DNA]</scope>
    <source>
        <strain evidence="3 4">DSM 6191</strain>
    </source>
</reference>
<dbReference type="RefSeq" id="WP_073017927.1">
    <property type="nucleotide sequence ID" value="NZ_FQXU01000004.1"/>
</dbReference>
<dbReference type="NCBIfam" id="TIGR00277">
    <property type="entry name" value="HDIG"/>
    <property type="match status" value="1"/>
</dbReference>
<dbReference type="EMBL" id="FQXU01000004">
    <property type="protein sequence ID" value="SHH92836.1"/>
    <property type="molecule type" value="Genomic_DNA"/>
</dbReference>
<dbReference type="InterPro" id="IPR006675">
    <property type="entry name" value="HDIG_dom"/>
</dbReference>
<dbReference type="InterPro" id="IPR050124">
    <property type="entry name" value="tRNA_CCA-adding_enzyme"/>
</dbReference>
<organism evidence="3 4">
    <name type="scientific">Clostridium intestinale DSM 6191</name>
    <dbReference type="NCBI Taxonomy" id="1121320"/>
    <lineage>
        <taxon>Bacteria</taxon>
        <taxon>Bacillati</taxon>
        <taxon>Bacillota</taxon>
        <taxon>Clostridia</taxon>
        <taxon>Eubacteriales</taxon>
        <taxon>Clostridiaceae</taxon>
        <taxon>Clostridium</taxon>
    </lineage>
</organism>
<evidence type="ECO:0000313" key="3">
    <source>
        <dbReference type="EMBL" id="SHH92836.1"/>
    </source>
</evidence>
<evidence type="ECO:0000256" key="1">
    <source>
        <dbReference type="ARBA" id="ARBA00022741"/>
    </source>
</evidence>
<dbReference type="Gene3D" id="1.10.3090.10">
    <property type="entry name" value="cca-adding enzyme, domain 2"/>
    <property type="match status" value="1"/>
</dbReference>
<name>A0A1M5WYS3_9CLOT</name>
<dbReference type="InterPro" id="IPR003607">
    <property type="entry name" value="HD/PDEase_dom"/>
</dbReference>
<dbReference type="AlphaFoldDB" id="A0A1M5WYS3"/>
<dbReference type="CDD" id="cd00077">
    <property type="entry name" value="HDc"/>
    <property type="match status" value="1"/>
</dbReference>
<dbReference type="Pfam" id="PF01966">
    <property type="entry name" value="HD"/>
    <property type="match status" value="1"/>
</dbReference>
<keyword evidence="1" id="KW-0547">Nucleotide-binding</keyword>
<dbReference type="SMART" id="SM00471">
    <property type="entry name" value="HDc"/>
    <property type="match status" value="1"/>
</dbReference>
<dbReference type="InterPro" id="IPR006674">
    <property type="entry name" value="HD_domain"/>
</dbReference>
<dbReference type="Proteomes" id="UP000184241">
    <property type="component" value="Unassembled WGS sequence"/>
</dbReference>
<protein>
    <submittedName>
        <fullName evidence="3">HDIG domain-containing protein</fullName>
    </submittedName>
</protein>
<proteinExistence type="predicted"/>
<dbReference type="SUPFAM" id="SSF109604">
    <property type="entry name" value="HD-domain/PDEase-like"/>
    <property type="match status" value="1"/>
</dbReference>
<dbReference type="GO" id="GO:0000166">
    <property type="term" value="F:nucleotide binding"/>
    <property type="evidence" value="ECO:0007669"/>
    <property type="project" value="UniProtKB-KW"/>
</dbReference>
<sequence length="209" mass="24507">MDNKEVFNKIEKYLLEEEKPSNKLNELIASKETDDTSFSIIRELMDIPQEPKYHPEGNVWNHVMLVVDEAALLREKSTDKRAFMWGALLHDIGKVKTTVKRKGRWTSYDHDTVGAEMVIRLLREVEDDQDFIDKVSKLVKYHMHYLYVEKNLPFGNPRKLVEETSVEEIALLSYADRCGRGNLSKKDREETKEAIGRFRDKLNNMWSLC</sequence>
<gene>
    <name evidence="3" type="ORF">SAMN02745941_01337</name>
</gene>